<dbReference type="GO" id="GO:0015355">
    <property type="term" value="F:secondary active monocarboxylate transmembrane transporter activity"/>
    <property type="evidence" value="ECO:0007669"/>
    <property type="project" value="TreeGrafter"/>
</dbReference>
<feature type="transmembrane region" description="Helical" evidence="6">
    <location>
        <begin position="324"/>
        <end position="346"/>
    </location>
</feature>
<dbReference type="SUPFAM" id="SSF103473">
    <property type="entry name" value="MFS general substrate transporter"/>
    <property type="match status" value="1"/>
</dbReference>
<feature type="transmembrane region" description="Helical" evidence="6">
    <location>
        <begin position="353"/>
        <end position="371"/>
    </location>
</feature>
<dbReference type="InterPro" id="IPR020846">
    <property type="entry name" value="MFS_dom"/>
</dbReference>
<feature type="region of interest" description="Disordered" evidence="5">
    <location>
        <begin position="509"/>
        <end position="561"/>
    </location>
</feature>
<evidence type="ECO:0000256" key="6">
    <source>
        <dbReference type="SAM" id="Phobius"/>
    </source>
</evidence>
<dbReference type="Pfam" id="PF00083">
    <property type="entry name" value="Sugar_tr"/>
    <property type="match status" value="1"/>
</dbReference>
<dbReference type="CDD" id="cd17316">
    <property type="entry name" value="MFS_SV2_like"/>
    <property type="match status" value="1"/>
</dbReference>
<feature type="compositionally biased region" description="Basic and acidic residues" evidence="5">
    <location>
        <begin position="529"/>
        <end position="555"/>
    </location>
</feature>
<keyword evidence="2 6" id="KW-0812">Transmembrane</keyword>
<accession>A0A0D6EI42</accession>
<keyword evidence="4 6" id="KW-0472">Membrane</keyword>
<keyword evidence="3 6" id="KW-1133">Transmembrane helix</keyword>
<reference evidence="9" key="1">
    <citation type="submission" date="2015-02" db="EMBL/GenBank/DDBJ databases">
        <authorList>
            <person name="Gon?alves P."/>
        </authorList>
    </citation>
    <scope>NUCLEOTIDE SEQUENCE [LARGE SCALE GENOMIC DNA]</scope>
</reference>
<keyword evidence="9" id="KW-1185">Reference proteome</keyword>
<feature type="transmembrane region" description="Helical" evidence="6">
    <location>
        <begin position="41"/>
        <end position="64"/>
    </location>
</feature>
<feature type="transmembrane region" description="Helical" evidence="6">
    <location>
        <begin position="473"/>
        <end position="492"/>
    </location>
</feature>
<evidence type="ECO:0000313" key="9">
    <source>
        <dbReference type="Proteomes" id="UP000243876"/>
    </source>
</evidence>
<feature type="region of interest" description="Disordered" evidence="5">
    <location>
        <begin position="1"/>
        <end position="22"/>
    </location>
</feature>
<feature type="transmembrane region" description="Helical" evidence="6">
    <location>
        <begin position="111"/>
        <end position="134"/>
    </location>
</feature>
<evidence type="ECO:0000256" key="2">
    <source>
        <dbReference type="ARBA" id="ARBA00022692"/>
    </source>
</evidence>
<comment type="subcellular location">
    <subcellularLocation>
        <location evidence="1">Membrane</location>
        <topology evidence="1">Multi-pass membrane protein</topology>
    </subcellularLocation>
</comment>
<dbReference type="Gene3D" id="1.20.1250.20">
    <property type="entry name" value="MFS general substrate transporter like domains"/>
    <property type="match status" value="2"/>
</dbReference>
<dbReference type="PANTHER" id="PTHR23508:SF10">
    <property type="entry name" value="CARBOXYLIC ACID TRANSPORTER PROTEIN HOMOLOG"/>
    <property type="match status" value="1"/>
</dbReference>
<dbReference type="PROSITE" id="PS50850">
    <property type="entry name" value="MFS"/>
    <property type="match status" value="1"/>
</dbReference>
<feature type="domain" description="Major facilitator superfamily (MFS) profile" evidence="7">
    <location>
        <begin position="43"/>
        <end position="561"/>
    </location>
</feature>
<dbReference type="GO" id="GO:0005886">
    <property type="term" value="C:plasma membrane"/>
    <property type="evidence" value="ECO:0007669"/>
    <property type="project" value="TreeGrafter"/>
</dbReference>
<evidence type="ECO:0000313" key="8">
    <source>
        <dbReference type="EMBL" id="CEQ39468.1"/>
    </source>
</evidence>
<protein>
    <submittedName>
        <fullName evidence="8">SPOSA6832_01010-mRNA-1:cds</fullName>
    </submittedName>
</protein>
<dbReference type="Pfam" id="PF07690">
    <property type="entry name" value="MFS_1"/>
    <property type="match status" value="1"/>
</dbReference>
<evidence type="ECO:0000256" key="4">
    <source>
        <dbReference type="ARBA" id="ARBA00023136"/>
    </source>
</evidence>
<dbReference type="PANTHER" id="PTHR23508">
    <property type="entry name" value="CARBOXYLIC ACID TRANSPORTER PROTEIN HOMOLOG"/>
    <property type="match status" value="1"/>
</dbReference>
<organism evidence="8 9">
    <name type="scientific">Sporidiobolus salmonicolor</name>
    <name type="common">Yeast-like fungus</name>
    <name type="synonym">Sporobolomyces salmonicolor</name>
    <dbReference type="NCBI Taxonomy" id="5005"/>
    <lineage>
        <taxon>Eukaryota</taxon>
        <taxon>Fungi</taxon>
        <taxon>Dikarya</taxon>
        <taxon>Basidiomycota</taxon>
        <taxon>Pucciniomycotina</taxon>
        <taxon>Microbotryomycetes</taxon>
        <taxon>Sporidiobolales</taxon>
        <taxon>Sporidiobolaceae</taxon>
        <taxon>Sporobolomyces</taxon>
    </lineage>
</organism>
<evidence type="ECO:0000256" key="5">
    <source>
        <dbReference type="SAM" id="MobiDB-lite"/>
    </source>
</evidence>
<dbReference type="AlphaFoldDB" id="A0A0D6EI42"/>
<dbReference type="OrthoDB" id="5296287at2759"/>
<dbReference type="InterPro" id="IPR005828">
    <property type="entry name" value="MFS_sugar_transport-like"/>
</dbReference>
<gene>
    <name evidence="8" type="primary">SPOSA6832_01010</name>
</gene>
<evidence type="ECO:0000259" key="7">
    <source>
        <dbReference type="PROSITE" id="PS50850"/>
    </source>
</evidence>
<dbReference type="GO" id="GO:0035879">
    <property type="term" value="P:plasma membrane lactate transport"/>
    <property type="evidence" value="ECO:0007669"/>
    <property type="project" value="TreeGrafter"/>
</dbReference>
<name>A0A0D6EI42_SPOSA</name>
<proteinExistence type="predicted"/>
<dbReference type="InterPro" id="IPR011701">
    <property type="entry name" value="MFS"/>
</dbReference>
<sequence>MSRSPRTRQKLANLPRPPKASERTANVSPLILLRSLTTLQWLLFLSGWLAWTCDAIDFFAVSLANTRLTKTFDKPTSTITTSITLTLLFRPLGAIIFGLASDRYGRKWPLIIDLICCGALSLGTSFCTNFGAFLGVRSLFGVAMGGIWGLSASQALESMPAEARGLFSGILQQGYAVSSFSLMSPRRVLATDDRRTLRPSQCQVGYLLAAVLNLTAVPDHDDWRILFWFGAGASFFAALIRLVLPESPYFLERHAAEKVSGSTVSSVDKSKIFIREAGRALKLHWVRCIFGLCLMTGFNFFSHGSQDAYPSYIQQSKGLTAHQATLATIIGNCGAIAGGTIAGYVSQYLGRRLTIIVCCLWTAVFIPLWLLPNSFGGLAAGAFFVQSGVQGAWGVVSLPFRHQERSKQETNTDDFRKQVPVYLAELSPVAFRAVWPGVAYQLGNMVSSASAQIETTAGSHIKTAEGRPDYGKVSAILIGVVAAWLIGCCLIGREFHGSHFEKGKAAFEQGGGKDEIEELDDDAISPRLTHTDAEKGFEKQEEQQRERASESDEKASTASFA</sequence>
<feature type="transmembrane region" description="Helical" evidence="6">
    <location>
        <begin position="76"/>
        <end position="99"/>
    </location>
</feature>
<feature type="non-terminal residue" evidence="8">
    <location>
        <position position="1"/>
    </location>
</feature>
<dbReference type="Proteomes" id="UP000243876">
    <property type="component" value="Unassembled WGS sequence"/>
</dbReference>
<evidence type="ECO:0000256" key="1">
    <source>
        <dbReference type="ARBA" id="ARBA00004141"/>
    </source>
</evidence>
<feature type="transmembrane region" description="Helical" evidence="6">
    <location>
        <begin position="377"/>
        <end position="398"/>
    </location>
</feature>
<feature type="transmembrane region" description="Helical" evidence="6">
    <location>
        <begin position="285"/>
        <end position="304"/>
    </location>
</feature>
<feature type="transmembrane region" description="Helical" evidence="6">
    <location>
        <begin position="225"/>
        <end position="244"/>
    </location>
</feature>
<dbReference type="InterPro" id="IPR036259">
    <property type="entry name" value="MFS_trans_sf"/>
</dbReference>
<dbReference type="EMBL" id="CENE01000003">
    <property type="protein sequence ID" value="CEQ39468.1"/>
    <property type="molecule type" value="Genomic_DNA"/>
</dbReference>
<evidence type="ECO:0000256" key="3">
    <source>
        <dbReference type="ARBA" id="ARBA00022989"/>
    </source>
</evidence>